<gene>
    <name evidence="2" type="ORF">VIBR0546_17218</name>
</gene>
<proteinExistence type="predicted"/>
<dbReference type="eggNOG" id="ENOG5031NVR">
    <property type="taxonomic scope" value="Bacteria"/>
</dbReference>
<dbReference type="RefSeq" id="WP_006880270.1">
    <property type="nucleotide sequence ID" value="NZ_AEVS01000077.1"/>
</dbReference>
<dbReference type="AlphaFoldDB" id="E8LWP1"/>
<feature type="compositionally biased region" description="Basic and acidic residues" evidence="1">
    <location>
        <begin position="33"/>
        <end position="46"/>
    </location>
</feature>
<keyword evidence="3" id="KW-1185">Reference proteome</keyword>
<feature type="compositionally biased region" description="Polar residues" evidence="1">
    <location>
        <begin position="47"/>
        <end position="57"/>
    </location>
</feature>
<evidence type="ECO:0000256" key="1">
    <source>
        <dbReference type="SAM" id="MobiDB-lite"/>
    </source>
</evidence>
<dbReference type="Proteomes" id="UP000004371">
    <property type="component" value="Unassembled WGS sequence"/>
</dbReference>
<protein>
    <submittedName>
        <fullName evidence="2">Uncharacterized protein</fullName>
    </submittedName>
</protein>
<dbReference type="EMBL" id="AEVS01000077">
    <property type="protein sequence ID" value="EGA64792.1"/>
    <property type="molecule type" value="Genomic_DNA"/>
</dbReference>
<evidence type="ECO:0000313" key="3">
    <source>
        <dbReference type="Proteomes" id="UP000004371"/>
    </source>
</evidence>
<reference evidence="2 3" key="1">
    <citation type="journal article" date="2012" name="Int. J. Syst. Evol. Microbiol.">
        <title>Vibrio caribbeanicus sp. nov., isolated from the marine sponge Scleritoderma cyanea.</title>
        <authorList>
            <person name="Hoffmann M."/>
            <person name="Monday S.R."/>
            <person name="Allard M.W."/>
            <person name="Strain E.A."/>
            <person name="Whittaker P."/>
            <person name="Naum M."/>
            <person name="McCarthy P.J."/>
            <person name="Lopez J.V."/>
            <person name="Fischer M."/>
            <person name="Brown E.W."/>
        </authorList>
    </citation>
    <scope>NUCLEOTIDE SEQUENCE [LARGE SCALE GENOMIC DNA]</scope>
    <source>
        <strain evidence="2 3">LMG 20546</strain>
    </source>
</reference>
<dbReference type="STRING" id="945543.VIBR0546_17218"/>
<sequence>MDFTDKLRLRGKAEEDIYFARIDQELIKAMHEKEALEDGKNQKQVENEQQPPATMSK</sequence>
<accession>E8LWP1</accession>
<evidence type="ECO:0000313" key="2">
    <source>
        <dbReference type="EMBL" id="EGA64792.1"/>
    </source>
</evidence>
<organism evidence="2 3">
    <name type="scientific">Vibrio brasiliensis LMG 20546</name>
    <dbReference type="NCBI Taxonomy" id="945543"/>
    <lineage>
        <taxon>Bacteria</taxon>
        <taxon>Pseudomonadati</taxon>
        <taxon>Pseudomonadota</taxon>
        <taxon>Gammaproteobacteria</taxon>
        <taxon>Vibrionales</taxon>
        <taxon>Vibrionaceae</taxon>
        <taxon>Vibrio</taxon>
        <taxon>Vibrio oreintalis group</taxon>
    </lineage>
</organism>
<name>E8LWP1_9VIBR</name>
<comment type="caution">
    <text evidence="2">The sequence shown here is derived from an EMBL/GenBank/DDBJ whole genome shotgun (WGS) entry which is preliminary data.</text>
</comment>
<feature type="region of interest" description="Disordered" evidence="1">
    <location>
        <begin position="33"/>
        <end position="57"/>
    </location>
</feature>